<gene>
    <name evidence="1" type="ORF">MLD38_034725</name>
</gene>
<proteinExistence type="predicted"/>
<evidence type="ECO:0000313" key="1">
    <source>
        <dbReference type="EMBL" id="KAI4321328.1"/>
    </source>
</evidence>
<evidence type="ECO:0000313" key="2">
    <source>
        <dbReference type="Proteomes" id="UP001057402"/>
    </source>
</evidence>
<protein>
    <submittedName>
        <fullName evidence="1">Uncharacterized protein</fullName>
    </submittedName>
</protein>
<dbReference type="Proteomes" id="UP001057402">
    <property type="component" value="Chromosome 10"/>
</dbReference>
<dbReference type="EMBL" id="CM042889">
    <property type="protein sequence ID" value="KAI4321328.1"/>
    <property type="molecule type" value="Genomic_DNA"/>
</dbReference>
<name>A0ACB9MAK3_9MYRT</name>
<organism evidence="1 2">
    <name type="scientific">Melastoma candidum</name>
    <dbReference type="NCBI Taxonomy" id="119954"/>
    <lineage>
        <taxon>Eukaryota</taxon>
        <taxon>Viridiplantae</taxon>
        <taxon>Streptophyta</taxon>
        <taxon>Embryophyta</taxon>
        <taxon>Tracheophyta</taxon>
        <taxon>Spermatophyta</taxon>
        <taxon>Magnoliopsida</taxon>
        <taxon>eudicotyledons</taxon>
        <taxon>Gunneridae</taxon>
        <taxon>Pentapetalae</taxon>
        <taxon>rosids</taxon>
        <taxon>malvids</taxon>
        <taxon>Myrtales</taxon>
        <taxon>Melastomataceae</taxon>
        <taxon>Melastomatoideae</taxon>
        <taxon>Melastomateae</taxon>
        <taxon>Melastoma</taxon>
    </lineage>
</organism>
<accession>A0ACB9MAK3</accession>
<keyword evidence="2" id="KW-1185">Reference proteome</keyword>
<sequence>MGIGKQLHLILLMAVAVSSLVPPQCVPILAAASPVPYGGHVTNWTAPPTLAVTAIEVGLAATAEEFLMESEISQEVLSLNFLSVTRPTGKSGSPAVTCDVTGYRRCLPKANGQTPKHCDDPTRRECPA</sequence>
<comment type="caution">
    <text evidence="1">The sequence shown here is derived from an EMBL/GenBank/DDBJ whole genome shotgun (WGS) entry which is preliminary data.</text>
</comment>
<reference evidence="2" key="1">
    <citation type="journal article" date="2023" name="Front. Plant Sci.">
        <title>Chromosomal-level genome assembly of Melastoma candidum provides insights into trichome evolution.</title>
        <authorList>
            <person name="Zhong Y."/>
            <person name="Wu W."/>
            <person name="Sun C."/>
            <person name="Zou P."/>
            <person name="Liu Y."/>
            <person name="Dai S."/>
            <person name="Zhou R."/>
        </authorList>
    </citation>
    <scope>NUCLEOTIDE SEQUENCE [LARGE SCALE GENOMIC DNA]</scope>
</reference>